<name>E6PYB5_9ZZZZ</name>
<feature type="compositionally biased region" description="Basic and acidic residues" evidence="1">
    <location>
        <begin position="251"/>
        <end position="262"/>
    </location>
</feature>
<organism evidence="2">
    <name type="scientific">mine drainage metagenome</name>
    <dbReference type="NCBI Taxonomy" id="410659"/>
    <lineage>
        <taxon>unclassified sequences</taxon>
        <taxon>metagenomes</taxon>
        <taxon>ecological metagenomes</taxon>
    </lineage>
</organism>
<gene>
    <name evidence="2" type="ORF">CARN3_0891</name>
</gene>
<evidence type="ECO:0000313" key="2">
    <source>
        <dbReference type="EMBL" id="CBH99924.1"/>
    </source>
</evidence>
<feature type="compositionally biased region" description="Low complexity" evidence="1">
    <location>
        <begin position="127"/>
        <end position="140"/>
    </location>
</feature>
<accession>E6PYB5</accession>
<feature type="region of interest" description="Disordered" evidence="1">
    <location>
        <begin position="251"/>
        <end position="278"/>
    </location>
</feature>
<protein>
    <submittedName>
        <fullName evidence="2">Uncharacterized protein</fullName>
    </submittedName>
</protein>
<comment type="caution">
    <text evidence="2">The sequence shown here is derived from an EMBL/GenBank/DDBJ whole genome shotgun (WGS) entry which is preliminary data.</text>
</comment>
<feature type="region of interest" description="Disordered" evidence="1">
    <location>
        <begin position="75"/>
        <end position="100"/>
    </location>
</feature>
<evidence type="ECO:0000256" key="1">
    <source>
        <dbReference type="SAM" id="MobiDB-lite"/>
    </source>
</evidence>
<proteinExistence type="predicted"/>
<reference evidence="2" key="1">
    <citation type="submission" date="2009-10" db="EMBL/GenBank/DDBJ databases">
        <title>Diversity of trophic interactions inside an arsenic-rich microbial ecosystem.</title>
        <authorList>
            <person name="Bertin P.N."/>
            <person name="Heinrich-Salmeron A."/>
            <person name="Pelletier E."/>
            <person name="Goulhen-Chollet F."/>
            <person name="Arsene-Ploetze F."/>
            <person name="Gallien S."/>
            <person name="Calteau A."/>
            <person name="Vallenet D."/>
            <person name="Casiot C."/>
            <person name="Chane-Woon-Ming B."/>
            <person name="Giloteaux L."/>
            <person name="Barakat M."/>
            <person name="Bonnefoy V."/>
            <person name="Bruneel O."/>
            <person name="Chandler M."/>
            <person name="Cleiss J."/>
            <person name="Duran R."/>
            <person name="Elbaz-Poulichet F."/>
            <person name="Fonknechten N."/>
            <person name="Lauga B."/>
            <person name="Mornico D."/>
            <person name="Ortet P."/>
            <person name="Schaeffer C."/>
            <person name="Siguier P."/>
            <person name="Alexander Thil Smith A."/>
            <person name="Van Dorsselaer A."/>
            <person name="Weissenbach J."/>
            <person name="Medigue C."/>
            <person name="Le Paslier D."/>
        </authorList>
    </citation>
    <scope>NUCLEOTIDE SEQUENCE</scope>
</reference>
<dbReference type="EMBL" id="CABN01000068">
    <property type="protein sequence ID" value="CBH99924.1"/>
    <property type="molecule type" value="Genomic_DNA"/>
</dbReference>
<feature type="region of interest" description="Disordered" evidence="1">
    <location>
        <begin position="122"/>
        <end position="147"/>
    </location>
</feature>
<sequence length="278" mass="29763">MIRQTISCDICGAEKKETNHWFVALEQSGELRLGTWATFGKGRSGSKHLCGQTCLHKLVDDFMAGAMGIRPLSVDEEDTADSPGSAEVAGWGASGTTKPEATVNYDREHGEFESSARLIPTPEAGTRAARSTSAASSRAPSIRREAKSVPAARVIAAHVAESKATARAAFVASNASQRQKSAIEVSTRAVTPRATALSVVGLSSTQPQIVPASPVSLQSQAAELAMTARETAAAVSKADRELTLQRRRAEAWERERARESRQLGRQMNPMLRPRVLEA</sequence>
<dbReference type="AlphaFoldDB" id="E6PYB5"/>